<dbReference type="Pfam" id="PF17919">
    <property type="entry name" value="RT_RNaseH_2"/>
    <property type="match status" value="1"/>
</dbReference>
<dbReference type="HOGENOM" id="CLU_000384_33_6_1"/>
<dbReference type="PANTHER" id="PTHR34072">
    <property type="entry name" value="ENZYMATIC POLYPROTEIN-RELATED"/>
    <property type="match status" value="1"/>
</dbReference>
<dbReference type="InParanoid" id="W4JUC7"/>
<dbReference type="Gene3D" id="3.10.20.370">
    <property type="match status" value="1"/>
</dbReference>
<accession>W4JUC7</accession>
<reference evidence="2 3" key="1">
    <citation type="journal article" date="2012" name="New Phytol.">
        <title>Insight into trade-off between wood decay and parasitism from the genome of a fungal forest pathogen.</title>
        <authorList>
            <person name="Olson A."/>
            <person name="Aerts A."/>
            <person name="Asiegbu F."/>
            <person name="Belbahri L."/>
            <person name="Bouzid O."/>
            <person name="Broberg A."/>
            <person name="Canback B."/>
            <person name="Coutinho P.M."/>
            <person name="Cullen D."/>
            <person name="Dalman K."/>
            <person name="Deflorio G."/>
            <person name="van Diepen L.T."/>
            <person name="Dunand C."/>
            <person name="Duplessis S."/>
            <person name="Durling M."/>
            <person name="Gonthier P."/>
            <person name="Grimwood J."/>
            <person name="Fossdal C.G."/>
            <person name="Hansson D."/>
            <person name="Henrissat B."/>
            <person name="Hietala A."/>
            <person name="Himmelstrand K."/>
            <person name="Hoffmeister D."/>
            <person name="Hogberg N."/>
            <person name="James T.Y."/>
            <person name="Karlsson M."/>
            <person name="Kohler A."/>
            <person name="Kues U."/>
            <person name="Lee Y.H."/>
            <person name="Lin Y.C."/>
            <person name="Lind M."/>
            <person name="Lindquist E."/>
            <person name="Lombard V."/>
            <person name="Lucas S."/>
            <person name="Lunden K."/>
            <person name="Morin E."/>
            <person name="Murat C."/>
            <person name="Park J."/>
            <person name="Raffaello T."/>
            <person name="Rouze P."/>
            <person name="Salamov A."/>
            <person name="Schmutz J."/>
            <person name="Solheim H."/>
            <person name="Stahlberg J."/>
            <person name="Velez H."/>
            <person name="de Vries R.P."/>
            <person name="Wiebenga A."/>
            <person name="Woodward S."/>
            <person name="Yakovlev I."/>
            <person name="Garbelotto M."/>
            <person name="Martin F."/>
            <person name="Grigoriev I.V."/>
            <person name="Stenlid J."/>
        </authorList>
    </citation>
    <scope>NUCLEOTIDE SEQUENCE [LARGE SCALE GENOMIC DNA]</scope>
    <source>
        <strain evidence="2 3">TC 32-1</strain>
    </source>
</reference>
<evidence type="ECO:0000313" key="3">
    <source>
        <dbReference type="Proteomes" id="UP000030671"/>
    </source>
</evidence>
<sequence>WTTIYEEAFQILKKTFIESLVFVMLDTKEPFHIEYNASDSTTGAVLSQVTSNRRWHPCTYISKSLSIIECNYSIYNKELLAVI</sequence>
<dbReference type="RefSeq" id="XP_009550619.1">
    <property type="nucleotide sequence ID" value="XM_009552324.1"/>
</dbReference>
<gene>
    <name evidence="2" type="ORF">HETIRDRAFT_327390</name>
</gene>
<dbReference type="PANTHER" id="PTHR34072:SF52">
    <property type="entry name" value="RIBONUCLEASE H"/>
    <property type="match status" value="1"/>
</dbReference>
<dbReference type="AlphaFoldDB" id="W4JUC7"/>
<evidence type="ECO:0000313" key="2">
    <source>
        <dbReference type="EMBL" id="ETW77069.1"/>
    </source>
</evidence>
<name>W4JUC7_HETIT</name>
<dbReference type="KEGG" id="hir:HETIRDRAFT_327390"/>
<proteinExistence type="predicted"/>
<dbReference type="InterPro" id="IPR043502">
    <property type="entry name" value="DNA/RNA_pol_sf"/>
</dbReference>
<keyword evidence="3" id="KW-1185">Reference proteome</keyword>
<dbReference type="OrthoDB" id="2975412at2759"/>
<feature type="domain" description="Reverse transcriptase/retrotransposon-derived protein RNase H-like" evidence="1">
    <location>
        <begin position="1"/>
        <end position="83"/>
    </location>
</feature>
<organism evidence="2 3">
    <name type="scientific">Heterobasidion irregulare (strain TC 32-1)</name>
    <dbReference type="NCBI Taxonomy" id="747525"/>
    <lineage>
        <taxon>Eukaryota</taxon>
        <taxon>Fungi</taxon>
        <taxon>Dikarya</taxon>
        <taxon>Basidiomycota</taxon>
        <taxon>Agaricomycotina</taxon>
        <taxon>Agaricomycetes</taxon>
        <taxon>Russulales</taxon>
        <taxon>Bondarzewiaceae</taxon>
        <taxon>Heterobasidion</taxon>
        <taxon>Heterobasidion annosum species complex</taxon>
    </lineage>
</organism>
<evidence type="ECO:0000259" key="1">
    <source>
        <dbReference type="Pfam" id="PF17919"/>
    </source>
</evidence>
<dbReference type="STRING" id="747525.W4JUC7"/>
<dbReference type="EMBL" id="KI925463">
    <property type="protein sequence ID" value="ETW77069.1"/>
    <property type="molecule type" value="Genomic_DNA"/>
</dbReference>
<dbReference type="SUPFAM" id="SSF56672">
    <property type="entry name" value="DNA/RNA polymerases"/>
    <property type="match status" value="1"/>
</dbReference>
<feature type="non-terminal residue" evidence="2">
    <location>
        <position position="1"/>
    </location>
</feature>
<dbReference type="InterPro" id="IPR041577">
    <property type="entry name" value="RT_RNaseH_2"/>
</dbReference>
<protein>
    <recommendedName>
        <fullName evidence="1">Reverse transcriptase/retrotransposon-derived protein RNase H-like domain-containing protein</fullName>
    </recommendedName>
</protein>
<dbReference type="GeneID" id="20671326"/>
<dbReference type="Proteomes" id="UP000030671">
    <property type="component" value="Unassembled WGS sequence"/>
</dbReference>